<sequence>MDTLQLRLVLPGDVLSALKQRIARLLVILSITVPNVFAPRRSLAGPPHFILSKHDRKGDLNTIVPFSPLLPGLAVARSYRSRHRWIQFTMRFGSTLRQSIYAPWKEKYIDYSKLKGLLREDRHDKDNKPWTEDDENRFCDEIFNVQLEKVAQFQQQKFDALKQRVDGLFEKLKELAPVAGDNAASAGISSSRLKDLETELDEILKEVMELKKFSNVNYTGFLKIIKKHDRKRGDRYRVRPMMQLSLSQRPFNSEQGYESLLNKMSLMYFAIRQQLEEGEPIPKGLDTQGETHNGERYTAQKFWVHPDNLLEVKASILRHLPALIYSEQASRELDSNDSPATTSLYFDNQDFELYEEKVDRQSEPASLRLRWYGQLSQRPEIYMELKKINANGTSEESKFSIKAKWVKPFLDGEYEMEKTVQKMERQGVPESEIEHFKTTVGKMRGFLQEKKLSPVLRANYVRNAFQKPADDRIRISLDSDLAFIREDTLDRDRPCRNPDDWHRTDIDDSNMGYPFKNINQSEVNKFPYAVLEIKLKDNGFKKQPVWIDDLVSSHLVHPVPRFSKFVHGVASSLRITSTLCLSGWATWKPTSARIPRRLSKRRSSVVLSGRTMLWLLAV</sequence>
<dbReference type="InterPro" id="IPR042267">
    <property type="entry name" value="VTC_sf"/>
</dbReference>
<dbReference type="InterPro" id="IPR018966">
    <property type="entry name" value="VTC_domain"/>
</dbReference>
<dbReference type="InterPro" id="IPR051572">
    <property type="entry name" value="VTC_Complex_Subunit"/>
</dbReference>
<gene>
    <name evidence="7" type="ORF">IM811_012682</name>
</gene>
<name>A0A8H7NDM1_BIOOC</name>
<evidence type="ECO:0000259" key="6">
    <source>
        <dbReference type="PROSITE" id="PS51382"/>
    </source>
</evidence>
<dbReference type="GO" id="GO:0033254">
    <property type="term" value="C:vacuolar transporter chaperone complex"/>
    <property type="evidence" value="ECO:0007669"/>
    <property type="project" value="TreeGrafter"/>
</dbReference>
<dbReference type="PANTHER" id="PTHR46140">
    <property type="entry name" value="VACUOLAR TRANSPORTER CHAPERONE 1-RELATED"/>
    <property type="match status" value="1"/>
</dbReference>
<dbReference type="Pfam" id="PF09359">
    <property type="entry name" value="VTC"/>
    <property type="match status" value="1"/>
</dbReference>
<dbReference type="PROSITE" id="PS51382">
    <property type="entry name" value="SPX"/>
    <property type="match status" value="1"/>
</dbReference>
<dbReference type="Proteomes" id="UP000616885">
    <property type="component" value="Unassembled WGS sequence"/>
</dbReference>
<reference evidence="7" key="1">
    <citation type="submission" date="2020-10" db="EMBL/GenBank/DDBJ databases">
        <title>High-Quality Genome Resource of Clonostachys rosea strain S41 by Oxford Nanopore Long-Read Sequencing.</title>
        <authorList>
            <person name="Wang H."/>
        </authorList>
    </citation>
    <scope>NUCLEOTIDE SEQUENCE</scope>
    <source>
        <strain evidence="7">S41</strain>
    </source>
</reference>
<evidence type="ECO:0000313" key="8">
    <source>
        <dbReference type="Proteomes" id="UP000616885"/>
    </source>
</evidence>
<dbReference type="EMBL" id="JADCTT010000004">
    <property type="protein sequence ID" value="KAF9753924.1"/>
    <property type="molecule type" value="Genomic_DNA"/>
</dbReference>
<dbReference type="CDD" id="cd14480">
    <property type="entry name" value="SPX_VTC2_like"/>
    <property type="match status" value="1"/>
</dbReference>
<proteinExistence type="predicted"/>
<evidence type="ECO:0000256" key="3">
    <source>
        <dbReference type="ARBA" id="ARBA00022692"/>
    </source>
</evidence>
<feature type="domain" description="SPX" evidence="6">
    <location>
        <begin position="90"/>
        <end position="242"/>
    </location>
</feature>
<evidence type="ECO:0000313" key="7">
    <source>
        <dbReference type="EMBL" id="KAF9753924.1"/>
    </source>
</evidence>
<comment type="subcellular location">
    <subcellularLocation>
        <location evidence="1">Vacuole membrane</location>
        <topology evidence="1">Multi-pass membrane protein</topology>
    </subcellularLocation>
</comment>
<dbReference type="GO" id="GO:0000329">
    <property type="term" value="C:fungal-type vacuole membrane"/>
    <property type="evidence" value="ECO:0007669"/>
    <property type="project" value="TreeGrafter"/>
</dbReference>
<keyword evidence="4" id="KW-1133">Transmembrane helix</keyword>
<accession>A0A8H7NDM1</accession>
<dbReference type="InterPro" id="IPR004331">
    <property type="entry name" value="SPX_dom"/>
</dbReference>
<evidence type="ECO:0000256" key="1">
    <source>
        <dbReference type="ARBA" id="ARBA00004128"/>
    </source>
</evidence>
<evidence type="ECO:0000256" key="5">
    <source>
        <dbReference type="ARBA" id="ARBA00023136"/>
    </source>
</evidence>
<organism evidence="7 8">
    <name type="scientific">Bionectria ochroleuca</name>
    <name type="common">Gliocladium roseum</name>
    <dbReference type="NCBI Taxonomy" id="29856"/>
    <lineage>
        <taxon>Eukaryota</taxon>
        <taxon>Fungi</taxon>
        <taxon>Dikarya</taxon>
        <taxon>Ascomycota</taxon>
        <taxon>Pezizomycotina</taxon>
        <taxon>Sordariomycetes</taxon>
        <taxon>Hypocreomycetidae</taxon>
        <taxon>Hypocreales</taxon>
        <taxon>Bionectriaceae</taxon>
        <taxon>Clonostachys</taxon>
    </lineage>
</organism>
<evidence type="ECO:0000256" key="4">
    <source>
        <dbReference type="ARBA" id="ARBA00022989"/>
    </source>
</evidence>
<keyword evidence="3" id="KW-0812">Transmembrane</keyword>
<keyword evidence="5" id="KW-0472">Membrane</keyword>
<dbReference type="Gene3D" id="3.20.100.30">
    <property type="entry name" value="VTC, catalytic tunnel domain"/>
    <property type="match status" value="1"/>
</dbReference>
<protein>
    <recommendedName>
        <fullName evidence="6">SPX domain-containing protein</fullName>
    </recommendedName>
</protein>
<dbReference type="GO" id="GO:0006799">
    <property type="term" value="P:polyphosphate biosynthetic process"/>
    <property type="evidence" value="ECO:0007669"/>
    <property type="project" value="UniProtKB-ARBA"/>
</dbReference>
<keyword evidence="2" id="KW-0926">Vacuole</keyword>
<dbReference type="AlphaFoldDB" id="A0A8H7NDM1"/>
<comment type="caution">
    <text evidence="7">The sequence shown here is derived from an EMBL/GenBank/DDBJ whole genome shotgun (WGS) entry which is preliminary data.</text>
</comment>
<evidence type="ECO:0000256" key="2">
    <source>
        <dbReference type="ARBA" id="ARBA00022554"/>
    </source>
</evidence>
<dbReference type="PANTHER" id="PTHR46140:SF2">
    <property type="entry name" value="VACUOLAR TRANSPORTER CHAPERONE 3 COMPLEX SUBUNIT 3-RELATED"/>
    <property type="match status" value="1"/>
</dbReference>